<comment type="caution">
    <text evidence="1">The sequence shown here is derived from an EMBL/GenBank/DDBJ whole genome shotgun (WGS) entry which is preliminary data.</text>
</comment>
<reference evidence="1 2" key="1">
    <citation type="submission" date="2023-10" db="EMBL/GenBank/DDBJ databases">
        <title>Development of a sustainable strategy for remediation of hydrocarbon-contaminated territories based on the waste exchange concept.</title>
        <authorList>
            <person name="Krivoruchko A."/>
        </authorList>
    </citation>
    <scope>NUCLEOTIDE SEQUENCE [LARGE SCALE GENOMIC DNA]</scope>
    <source>
        <strain evidence="1 2">IEGM 1322</strain>
    </source>
</reference>
<dbReference type="SUPFAM" id="SSF53474">
    <property type="entry name" value="alpha/beta-Hydrolases"/>
    <property type="match status" value="1"/>
</dbReference>
<gene>
    <name evidence="1" type="ORF">R3P95_23195</name>
</gene>
<evidence type="ECO:0000313" key="1">
    <source>
        <dbReference type="EMBL" id="MDV6233472.1"/>
    </source>
</evidence>
<organism evidence="1 2">
    <name type="scientific">Rhodococcus cercidiphylli</name>
    <dbReference type="NCBI Taxonomy" id="489916"/>
    <lineage>
        <taxon>Bacteria</taxon>
        <taxon>Bacillati</taxon>
        <taxon>Actinomycetota</taxon>
        <taxon>Actinomycetes</taxon>
        <taxon>Mycobacteriales</taxon>
        <taxon>Nocardiaceae</taxon>
        <taxon>Rhodococcus</taxon>
    </lineage>
</organism>
<name>A0ABU4B4R2_9NOCA</name>
<dbReference type="RefSeq" id="WP_317549643.1">
    <property type="nucleotide sequence ID" value="NZ_JAWLKE010000011.1"/>
</dbReference>
<dbReference type="InterPro" id="IPR029058">
    <property type="entry name" value="AB_hydrolase_fold"/>
</dbReference>
<accession>A0ABU4B4R2</accession>
<proteinExistence type="predicted"/>
<dbReference type="Proteomes" id="UP001185899">
    <property type="component" value="Unassembled WGS sequence"/>
</dbReference>
<keyword evidence="2" id="KW-1185">Reference proteome</keyword>
<evidence type="ECO:0000313" key="2">
    <source>
        <dbReference type="Proteomes" id="UP001185899"/>
    </source>
</evidence>
<protein>
    <recommendedName>
        <fullName evidence="3">Alpha/beta hydrolase</fullName>
    </recommendedName>
</protein>
<evidence type="ECO:0008006" key="3">
    <source>
        <dbReference type="Google" id="ProtNLM"/>
    </source>
</evidence>
<sequence length="338" mass="35677">MTTKILMIHGRNQASDEQTASDPDKLAVYVDSKKRQFLAGLAKGLVLANCPPVSASNVIFPFYGNIFKDAITNYEDGGGTPPQLEAATPDAAVEASLGGEPEDIRALSRLQAGLLQDLTSHLGFDVAREAVYQGSAAEELGPSSVLGIPFITGALQFLSRKTGIPGAIIRRHLADVAYYIGLPDMRNTVLNVVRNEIEAYAGPDDGLVVVSHSLGSIVAYDLLADPNNSLGQRNVKLLVTAGSPLGLGLVKANVLGKVDGEPAAVPSTLPDTRGSWINAYDALDIVALVHPLAPEFTEHADGQIVDERTFNPSNPHAIIDYLADPDIAAPISRKLTAG</sequence>
<dbReference type="EMBL" id="JAWLKE010000011">
    <property type="protein sequence ID" value="MDV6233472.1"/>
    <property type="molecule type" value="Genomic_DNA"/>
</dbReference>